<gene>
    <name evidence="2" type="ORF">KME07_22615</name>
</gene>
<evidence type="ECO:0000256" key="1">
    <source>
        <dbReference type="SAM" id="SignalP"/>
    </source>
</evidence>
<evidence type="ECO:0008006" key="4">
    <source>
        <dbReference type="Google" id="ProtNLM"/>
    </source>
</evidence>
<protein>
    <recommendedName>
        <fullName evidence="4">Glutathione S-transferase</fullName>
    </recommendedName>
</protein>
<reference evidence="2" key="1">
    <citation type="submission" date="2021-05" db="EMBL/GenBank/DDBJ databases">
        <authorList>
            <person name="Pietrasiak N."/>
            <person name="Ward R."/>
            <person name="Stajich J.E."/>
            <person name="Kurbessoian T."/>
        </authorList>
    </citation>
    <scope>NUCLEOTIDE SEQUENCE</scope>
    <source>
        <strain evidence="2">GSE-TBD4-15B</strain>
    </source>
</reference>
<feature type="signal peptide" evidence="1">
    <location>
        <begin position="1"/>
        <end position="15"/>
    </location>
</feature>
<keyword evidence="1" id="KW-0732">Signal</keyword>
<dbReference type="EMBL" id="JAHHHV010000086">
    <property type="protein sequence ID" value="MBW4468230.1"/>
    <property type="molecule type" value="Genomic_DNA"/>
</dbReference>
<organism evidence="2 3">
    <name type="scientific">Pegethrix bostrychoides GSE-TBD4-15B</name>
    <dbReference type="NCBI Taxonomy" id="2839662"/>
    <lineage>
        <taxon>Bacteria</taxon>
        <taxon>Bacillati</taxon>
        <taxon>Cyanobacteriota</taxon>
        <taxon>Cyanophyceae</taxon>
        <taxon>Oculatellales</taxon>
        <taxon>Oculatellaceae</taxon>
        <taxon>Pegethrix</taxon>
    </lineage>
</organism>
<dbReference type="AlphaFoldDB" id="A0A951PFS8"/>
<evidence type="ECO:0000313" key="3">
    <source>
        <dbReference type="Proteomes" id="UP000707356"/>
    </source>
</evidence>
<feature type="chain" id="PRO_5036704556" description="Glutathione S-transferase" evidence="1">
    <location>
        <begin position="16"/>
        <end position="91"/>
    </location>
</feature>
<accession>A0A951PFS8</accession>
<proteinExistence type="predicted"/>
<comment type="caution">
    <text evidence="2">The sequence shown here is derived from an EMBL/GenBank/DDBJ whole genome shotgun (WGS) entry which is preliminary data.</text>
</comment>
<sequence>MILWISSLLALPVLALPPPADQPEEVLRTEIILEARSPIDGQLMTAAEYAELQAQIEARNQEIGYVPPQIRRLVGLLRLRKALRTIFPFIR</sequence>
<reference evidence="2" key="2">
    <citation type="journal article" date="2022" name="Microbiol. Resour. Announc.">
        <title>Metagenome Sequencing to Explore Phylogenomics of Terrestrial Cyanobacteria.</title>
        <authorList>
            <person name="Ward R.D."/>
            <person name="Stajich J.E."/>
            <person name="Johansen J.R."/>
            <person name="Huntemann M."/>
            <person name="Clum A."/>
            <person name="Foster B."/>
            <person name="Foster B."/>
            <person name="Roux S."/>
            <person name="Palaniappan K."/>
            <person name="Varghese N."/>
            <person name="Mukherjee S."/>
            <person name="Reddy T.B.K."/>
            <person name="Daum C."/>
            <person name="Copeland A."/>
            <person name="Chen I.A."/>
            <person name="Ivanova N.N."/>
            <person name="Kyrpides N.C."/>
            <person name="Shapiro N."/>
            <person name="Eloe-Fadrosh E.A."/>
            <person name="Pietrasiak N."/>
        </authorList>
    </citation>
    <scope>NUCLEOTIDE SEQUENCE</scope>
    <source>
        <strain evidence="2">GSE-TBD4-15B</strain>
    </source>
</reference>
<name>A0A951PFS8_9CYAN</name>
<dbReference type="Proteomes" id="UP000707356">
    <property type="component" value="Unassembled WGS sequence"/>
</dbReference>
<evidence type="ECO:0000313" key="2">
    <source>
        <dbReference type="EMBL" id="MBW4468230.1"/>
    </source>
</evidence>